<keyword evidence="2" id="KW-1185">Reference proteome</keyword>
<dbReference type="RefSeq" id="WP_261402871.1">
    <property type="nucleotide sequence ID" value="NZ_CP081869.1"/>
</dbReference>
<dbReference type="EMBL" id="CP081869">
    <property type="protein sequence ID" value="QZN99764.1"/>
    <property type="molecule type" value="Genomic_DNA"/>
</dbReference>
<proteinExistence type="predicted"/>
<name>A0A9E6UPH7_9HYPH</name>
<accession>A0A9E6UPH7</accession>
<dbReference type="KEGG" id="cmet:K6K41_24370"/>
<sequence>MSLCLSPAPRAKEVRAPGSPAVTLADMVEAARTAIFRRGELHESDLELAGFTKAEIAEHRETVLARLRREARRLDA</sequence>
<gene>
    <name evidence="1" type="ORF">K6K41_24370</name>
</gene>
<dbReference type="Proteomes" id="UP000825701">
    <property type="component" value="Chromosome"/>
</dbReference>
<organism evidence="1 2">
    <name type="scientific">Chenggangzhangella methanolivorans</name>
    <dbReference type="NCBI Taxonomy" id="1437009"/>
    <lineage>
        <taxon>Bacteria</taxon>
        <taxon>Pseudomonadati</taxon>
        <taxon>Pseudomonadota</taxon>
        <taxon>Alphaproteobacteria</taxon>
        <taxon>Hyphomicrobiales</taxon>
        <taxon>Methylopilaceae</taxon>
        <taxon>Chenggangzhangella</taxon>
    </lineage>
</organism>
<reference evidence="1" key="1">
    <citation type="submission" date="2021-08" db="EMBL/GenBank/DDBJ databases">
        <authorList>
            <person name="Zhang H."/>
            <person name="Xu M."/>
            <person name="Yu Z."/>
            <person name="Yang L."/>
            <person name="Cai Y."/>
        </authorList>
    </citation>
    <scope>NUCLEOTIDE SEQUENCE</scope>
    <source>
        <strain evidence="1">CHL1</strain>
    </source>
</reference>
<dbReference type="AlphaFoldDB" id="A0A9E6UPH7"/>
<evidence type="ECO:0000313" key="2">
    <source>
        <dbReference type="Proteomes" id="UP000825701"/>
    </source>
</evidence>
<protein>
    <submittedName>
        <fullName evidence="1">Uncharacterized protein</fullName>
    </submittedName>
</protein>
<evidence type="ECO:0000313" key="1">
    <source>
        <dbReference type="EMBL" id="QZN99764.1"/>
    </source>
</evidence>